<evidence type="ECO:0008006" key="3">
    <source>
        <dbReference type="Google" id="ProtNLM"/>
    </source>
</evidence>
<evidence type="ECO:0000313" key="1">
    <source>
        <dbReference type="EMBL" id="KAJ3655220.1"/>
    </source>
</evidence>
<name>A0AA38MFM4_9CUCU</name>
<comment type="caution">
    <text evidence="1">The sequence shown here is derived from an EMBL/GenBank/DDBJ whole genome shotgun (WGS) entry which is preliminary data.</text>
</comment>
<reference evidence="1" key="1">
    <citation type="journal article" date="2023" name="G3 (Bethesda)">
        <title>Whole genome assemblies of Zophobas morio and Tenebrio molitor.</title>
        <authorList>
            <person name="Kaur S."/>
            <person name="Stinson S.A."/>
            <person name="diCenzo G.C."/>
        </authorList>
    </citation>
    <scope>NUCLEOTIDE SEQUENCE</scope>
    <source>
        <strain evidence="1">QUZm001</strain>
    </source>
</reference>
<organism evidence="1 2">
    <name type="scientific">Zophobas morio</name>
    <dbReference type="NCBI Taxonomy" id="2755281"/>
    <lineage>
        <taxon>Eukaryota</taxon>
        <taxon>Metazoa</taxon>
        <taxon>Ecdysozoa</taxon>
        <taxon>Arthropoda</taxon>
        <taxon>Hexapoda</taxon>
        <taxon>Insecta</taxon>
        <taxon>Pterygota</taxon>
        <taxon>Neoptera</taxon>
        <taxon>Endopterygota</taxon>
        <taxon>Coleoptera</taxon>
        <taxon>Polyphaga</taxon>
        <taxon>Cucujiformia</taxon>
        <taxon>Tenebrionidae</taxon>
        <taxon>Zophobas</taxon>
    </lineage>
</organism>
<dbReference type="AlphaFoldDB" id="A0AA38MFM4"/>
<dbReference type="Proteomes" id="UP001168821">
    <property type="component" value="Unassembled WGS sequence"/>
</dbReference>
<dbReference type="EMBL" id="JALNTZ010000004">
    <property type="protein sequence ID" value="KAJ3655220.1"/>
    <property type="molecule type" value="Genomic_DNA"/>
</dbReference>
<accession>A0AA38MFM4</accession>
<evidence type="ECO:0000313" key="2">
    <source>
        <dbReference type="Proteomes" id="UP001168821"/>
    </source>
</evidence>
<sequence length="105" mass="11649">MEAFEPLFVEEISGDPINSAPQWLTDLRNNNQNITTAEGTFILRTSGGDLPHPECPKTPFNGTGVCIFVFDCPQVFSFLDDLNAYLKYFCSLNEYAGICCPNESS</sequence>
<proteinExistence type="predicted"/>
<keyword evidence="2" id="KW-1185">Reference proteome</keyword>
<protein>
    <recommendedName>
        <fullName evidence="3">Clip domain-containing protein</fullName>
    </recommendedName>
</protein>
<gene>
    <name evidence="1" type="ORF">Zmor_014357</name>
</gene>